<evidence type="ECO:0000313" key="1">
    <source>
        <dbReference type="EMBL" id="CAL1568762.1"/>
    </source>
</evidence>
<dbReference type="EMBL" id="OZ035823">
    <property type="protein sequence ID" value="CAL1568762.1"/>
    <property type="molecule type" value="Genomic_DNA"/>
</dbReference>
<protein>
    <submittedName>
        <fullName evidence="1">Uncharacterized protein</fullName>
    </submittedName>
</protein>
<reference evidence="1 2" key="1">
    <citation type="submission" date="2024-04" db="EMBL/GenBank/DDBJ databases">
        <authorList>
            <person name="Waldvogel A.-M."/>
            <person name="Schoenle A."/>
        </authorList>
    </citation>
    <scope>NUCLEOTIDE SEQUENCE [LARGE SCALE GENOMIC DNA]</scope>
</reference>
<keyword evidence="2" id="KW-1185">Reference proteome</keyword>
<accession>A0AAV2IYB6</accession>
<gene>
    <name evidence="1" type="ORF">KC01_LOCUS1316</name>
</gene>
<proteinExistence type="predicted"/>
<name>A0AAV2IYB6_KNICA</name>
<organism evidence="1 2">
    <name type="scientific">Knipowitschia caucasica</name>
    <name type="common">Caucasian dwarf goby</name>
    <name type="synonym">Pomatoschistus caucasicus</name>
    <dbReference type="NCBI Taxonomy" id="637954"/>
    <lineage>
        <taxon>Eukaryota</taxon>
        <taxon>Metazoa</taxon>
        <taxon>Chordata</taxon>
        <taxon>Craniata</taxon>
        <taxon>Vertebrata</taxon>
        <taxon>Euteleostomi</taxon>
        <taxon>Actinopterygii</taxon>
        <taxon>Neopterygii</taxon>
        <taxon>Teleostei</taxon>
        <taxon>Neoteleostei</taxon>
        <taxon>Acanthomorphata</taxon>
        <taxon>Gobiaria</taxon>
        <taxon>Gobiiformes</taxon>
        <taxon>Gobioidei</taxon>
        <taxon>Gobiidae</taxon>
        <taxon>Gobiinae</taxon>
        <taxon>Knipowitschia</taxon>
    </lineage>
</organism>
<sequence>MKSTALYGSSYFSCCVKAASDAQFCRQSHGYDCAPGEDAGLPAAPALSHSRASVEDRQCGQWSVAMLTL</sequence>
<dbReference type="AlphaFoldDB" id="A0AAV2IYB6"/>
<dbReference type="Proteomes" id="UP001497482">
    <property type="component" value="Chromosome 1"/>
</dbReference>
<evidence type="ECO:0000313" key="2">
    <source>
        <dbReference type="Proteomes" id="UP001497482"/>
    </source>
</evidence>